<reference evidence="2 3" key="1">
    <citation type="submission" date="2014-06" db="EMBL/GenBank/DDBJ databases">
        <title>Whole Genome Sequences of Three Symbiotic Endozoicomonas Bacteria.</title>
        <authorList>
            <person name="Neave M.J."/>
            <person name="Apprill A."/>
            <person name="Voolstra C.R."/>
        </authorList>
    </citation>
    <scope>NUCLEOTIDE SEQUENCE [LARGE SCALE GENOMIC DNA]</scope>
    <source>
        <strain evidence="2 3">LMG 24815</strain>
    </source>
</reference>
<protein>
    <submittedName>
        <fullName evidence="2">Uncharacterized protein</fullName>
    </submittedName>
</protein>
<feature type="compositionally biased region" description="Polar residues" evidence="1">
    <location>
        <begin position="232"/>
        <end position="245"/>
    </location>
</feature>
<evidence type="ECO:0000313" key="3">
    <source>
        <dbReference type="Proteomes" id="UP000028006"/>
    </source>
</evidence>
<organism evidence="2 3">
    <name type="scientific">Endozoicomonas montiporae</name>
    <dbReference type="NCBI Taxonomy" id="1027273"/>
    <lineage>
        <taxon>Bacteria</taxon>
        <taxon>Pseudomonadati</taxon>
        <taxon>Pseudomonadota</taxon>
        <taxon>Gammaproteobacteria</taxon>
        <taxon>Oceanospirillales</taxon>
        <taxon>Endozoicomonadaceae</taxon>
        <taxon>Endozoicomonas</taxon>
    </lineage>
</organism>
<proteinExistence type="predicted"/>
<keyword evidence="3" id="KW-1185">Reference proteome</keyword>
<sequence length="257" mass="29095">MLAQCHFTLVELQNSYTDFSKSLKKTEVFMKTIAFLLASGLSTPLFAASLTFDDQTKDVPDTFGFSGRGAGFVGNPLQFFNKVDGKTFRIVPLTKEGVKIPYNTTVQLQDANNDQDPTYEPYPTGSIGWAADNEDVEHPTYRFDIFAGGKFYFRPEMLYEMIVEINGKEIGRKKTDINSNWDPLTLHKVPFDNNSVLKVTLKPIASDDIIMRHHEDQKIKYGEIIEQDTVLPEQQDTVLPEQQDTALPEQQKGKSEL</sequence>
<comment type="caution">
    <text evidence="2">The sequence shown here is derived from an EMBL/GenBank/DDBJ whole genome shotgun (WGS) entry which is preliminary data.</text>
</comment>
<dbReference type="EMBL" id="JOKG01000003">
    <property type="protein sequence ID" value="KEQ13374.1"/>
    <property type="molecule type" value="Genomic_DNA"/>
</dbReference>
<name>A0A081N4K1_9GAMM</name>
<dbReference type="Proteomes" id="UP000028006">
    <property type="component" value="Unassembled WGS sequence"/>
</dbReference>
<dbReference type="AlphaFoldDB" id="A0A081N4K1"/>
<feature type="region of interest" description="Disordered" evidence="1">
    <location>
        <begin position="231"/>
        <end position="257"/>
    </location>
</feature>
<evidence type="ECO:0000256" key="1">
    <source>
        <dbReference type="SAM" id="MobiDB-lite"/>
    </source>
</evidence>
<accession>A0A081N4K1</accession>
<evidence type="ECO:0000313" key="2">
    <source>
        <dbReference type="EMBL" id="KEQ13374.1"/>
    </source>
</evidence>
<gene>
    <name evidence="2" type="ORF">GZ77_13300</name>
</gene>